<dbReference type="GO" id="GO:0005694">
    <property type="term" value="C:chromosome"/>
    <property type="evidence" value="ECO:0007669"/>
    <property type="project" value="TreeGrafter"/>
</dbReference>
<reference evidence="3 4" key="1">
    <citation type="submission" date="2017-08" db="EMBL/GenBank/DDBJ databases">
        <title>Genome sequence of Streptomyces albireticuli NRRL B-1670.</title>
        <authorList>
            <person name="Graham D.E."/>
            <person name="Mahan K.M."/>
            <person name="Klingeman D.M."/>
            <person name="Hettich R.L."/>
            <person name="Parry R.J."/>
            <person name="Spain J.C."/>
        </authorList>
    </citation>
    <scope>NUCLEOTIDE SEQUENCE [LARGE SCALE GENOMIC DNA]</scope>
    <source>
        <strain evidence="3 4">NRRL B-1670</strain>
    </source>
</reference>
<evidence type="ECO:0000259" key="2">
    <source>
        <dbReference type="Pfam" id="PF17762"/>
    </source>
</evidence>
<proteinExistence type="predicted"/>
<dbReference type="InterPro" id="IPR050336">
    <property type="entry name" value="Chromosome_partition/occlusion"/>
</dbReference>
<dbReference type="PANTHER" id="PTHR33375:SF1">
    <property type="entry name" value="CHROMOSOME-PARTITIONING PROTEIN PARB-RELATED"/>
    <property type="match status" value="1"/>
</dbReference>
<name>A0A2A2D1F8_9ACTN</name>
<dbReference type="Pfam" id="PF17762">
    <property type="entry name" value="HTH_ParB"/>
    <property type="match status" value="1"/>
</dbReference>
<feature type="compositionally biased region" description="Polar residues" evidence="1">
    <location>
        <begin position="152"/>
        <end position="165"/>
    </location>
</feature>
<comment type="caution">
    <text evidence="3">The sequence shown here is derived from an EMBL/GenBank/DDBJ whole genome shotgun (WGS) entry which is preliminary data.</text>
</comment>
<dbReference type="GO" id="GO:0045881">
    <property type="term" value="P:positive regulation of sporulation resulting in formation of a cellular spore"/>
    <property type="evidence" value="ECO:0007669"/>
    <property type="project" value="TreeGrafter"/>
</dbReference>
<dbReference type="GO" id="GO:0007059">
    <property type="term" value="P:chromosome segregation"/>
    <property type="evidence" value="ECO:0007669"/>
    <property type="project" value="TreeGrafter"/>
</dbReference>
<feature type="region of interest" description="Disordered" evidence="1">
    <location>
        <begin position="140"/>
        <end position="211"/>
    </location>
</feature>
<dbReference type="PANTHER" id="PTHR33375">
    <property type="entry name" value="CHROMOSOME-PARTITIONING PROTEIN PARB-RELATED"/>
    <property type="match status" value="1"/>
</dbReference>
<accession>A0A2A2D1F8</accession>
<dbReference type="Proteomes" id="UP000218944">
    <property type="component" value="Unassembled WGS sequence"/>
</dbReference>
<sequence>MGTAAYVIANGARRYRASEAVGGKTLDVVHNEDVAKSRADFLDAVLSENNDREDLDPIERALGIETMVNELGGADKVAEHYGKTKGWVGQQRKLLKLTIDLQAVVSSGDMPVRIARDIAGLPAAEQQPVWEAEQQRRAAAVRAQRQKRSPKETQQQGPSRFTAVNQKKLAPELTPSGEAPTERPPGLPTQTSTGGAIRSSNGYRTCGARAS</sequence>
<organism evidence="3 4">
    <name type="scientific">Streptomyces albireticuli</name>
    <dbReference type="NCBI Taxonomy" id="1940"/>
    <lineage>
        <taxon>Bacteria</taxon>
        <taxon>Bacillati</taxon>
        <taxon>Actinomycetota</taxon>
        <taxon>Actinomycetes</taxon>
        <taxon>Kitasatosporales</taxon>
        <taxon>Streptomycetaceae</taxon>
        <taxon>Streptomyces</taxon>
    </lineage>
</organism>
<evidence type="ECO:0000256" key="1">
    <source>
        <dbReference type="SAM" id="MobiDB-lite"/>
    </source>
</evidence>
<gene>
    <name evidence="3" type="ORF">CK936_29890</name>
</gene>
<dbReference type="AlphaFoldDB" id="A0A2A2D1F8"/>
<dbReference type="EMBL" id="NSJV01000565">
    <property type="protein sequence ID" value="PAU45345.1"/>
    <property type="molecule type" value="Genomic_DNA"/>
</dbReference>
<dbReference type="RefSeq" id="WP_095584074.1">
    <property type="nucleotide sequence ID" value="NZ_JAJQQQ010000028.1"/>
</dbReference>
<dbReference type="SUPFAM" id="SSF109709">
    <property type="entry name" value="KorB DNA-binding domain-like"/>
    <property type="match status" value="1"/>
</dbReference>
<dbReference type="Gene3D" id="1.10.10.2830">
    <property type="match status" value="1"/>
</dbReference>
<protein>
    <recommendedName>
        <fullName evidence="2">ParB/Spo0J HTH domain-containing protein</fullName>
    </recommendedName>
</protein>
<feature type="domain" description="ParB/Spo0J HTH" evidence="2">
    <location>
        <begin position="53"/>
        <end position="144"/>
    </location>
</feature>
<keyword evidence="4" id="KW-1185">Reference proteome</keyword>
<dbReference type="InterPro" id="IPR041468">
    <property type="entry name" value="HTH_ParB/Spo0J"/>
</dbReference>
<evidence type="ECO:0000313" key="4">
    <source>
        <dbReference type="Proteomes" id="UP000218944"/>
    </source>
</evidence>
<evidence type="ECO:0000313" key="3">
    <source>
        <dbReference type="EMBL" id="PAU45345.1"/>
    </source>
</evidence>
<feature type="compositionally biased region" description="Polar residues" evidence="1">
    <location>
        <begin position="188"/>
        <end position="203"/>
    </location>
</feature>